<protein>
    <submittedName>
        <fullName evidence="2">Pimeloyl-ACP methyl ester carboxylesterase</fullName>
    </submittedName>
</protein>
<dbReference type="Gene3D" id="3.40.50.1820">
    <property type="entry name" value="alpha/beta hydrolase"/>
    <property type="match status" value="1"/>
</dbReference>
<keyword evidence="3" id="KW-1185">Reference proteome</keyword>
<reference evidence="2 3" key="1">
    <citation type="submission" date="2019-03" db="EMBL/GenBank/DDBJ databases">
        <title>Genomic Encyclopedia of Archaeal and Bacterial Type Strains, Phase II (KMG-II): from individual species to whole genera.</title>
        <authorList>
            <person name="Goeker M."/>
        </authorList>
    </citation>
    <scope>NUCLEOTIDE SEQUENCE [LARGE SCALE GENOMIC DNA]</scope>
    <source>
        <strain evidence="2 3">DSM 24323</strain>
    </source>
</reference>
<dbReference type="Proteomes" id="UP000295371">
    <property type="component" value="Unassembled WGS sequence"/>
</dbReference>
<organism evidence="2 3">
    <name type="scientific">Naumannella halotolerans</name>
    <dbReference type="NCBI Taxonomy" id="993414"/>
    <lineage>
        <taxon>Bacteria</taxon>
        <taxon>Bacillati</taxon>
        <taxon>Actinomycetota</taxon>
        <taxon>Actinomycetes</taxon>
        <taxon>Propionibacteriales</taxon>
        <taxon>Propionibacteriaceae</taxon>
        <taxon>Naumannella</taxon>
    </lineage>
</organism>
<accession>A0A4R7J960</accession>
<dbReference type="InterPro" id="IPR029058">
    <property type="entry name" value="AB_hydrolase_fold"/>
</dbReference>
<evidence type="ECO:0000313" key="2">
    <source>
        <dbReference type="EMBL" id="TDT33107.1"/>
    </source>
</evidence>
<evidence type="ECO:0000259" key="1">
    <source>
        <dbReference type="Pfam" id="PF12697"/>
    </source>
</evidence>
<dbReference type="EMBL" id="SOAW01000001">
    <property type="protein sequence ID" value="TDT33107.1"/>
    <property type="molecule type" value="Genomic_DNA"/>
</dbReference>
<proteinExistence type="predicted"/>
<dbReference type="AlphaFoldDB" id="A0A4R7J960"/>
<dbReference type="GO" id="GO:0003824">
    <property type="term" value="F:catalytic activity"/>
    <property type="evidence" value="ECO:0007669"/>
    <property type="project" value="UniProtKB-ARBA"/>
</dbReference>
<evidence type="ECO:0000313" key="3">
    <source>
        <dbReference type="Proteomes" id="UP000295371"/>
    </source>
</evidence>
<comment type="caution">
    <text evidence="2">The sequence shown here is derived from an EMBL/GenBank/DDBJ whole genome shotgun (WGS) entry which is preliminary data.</text>
</comment>
<gene>
    <name evidence="2" type="ORF">CLV29_0708</name>
</gene>
<dbReference type="InterPro" id="IPR000073">
    <property type="entry name" value="AB_hydrolase_1"/>
</dbReference>
<feature type="domain" description="AB hydrolase-1" evidence="1">
    <location>
        <begin position="13"/>
        <end position="226"/>
    </location>
</feature>
<name>A0A4R7J960_9ACTN</name>
<sequence>MEQAVNDLPQPDLVLIPGLWLPAEIWQPVVTELAAVGVAAHPVELPGQGASPPDALLDDQLAAVLEVVDGLERPIVVGHSAASGLAWLVADRRPDAITAVVLIGGFPPSDGAVYADFIEPRDGVVGFPGWEPFEGPDADDLDQQQRAHIEELAVPVSAGVTKAPVRLGDRRRHDVPVVLVCPEFSPGEAQAWIDAGDLPELAAAKNLQLLDLRSGHWPMVSCPADLLRGIDRA</sequence>
<dbReference type="SUPFAM" id="SSF53474">
    <property type="entry name" value="alpha/beta-Hydrolases"/>
    <property type="match status" value="1"/>
</dbReference>
<dbReference type="Pfam" id="PF12697">
    <property type="entry name" value="Abhydrolase_6"/>
    <property type="match status" value="1"/>
</dbReference>